<dbReference type="Gene3D" id="2.60.40.10">
    <property type="entry name" value="Immunoglobulins"/>
    <property type="match status" value="3"/>
</dbReference>
<dbReference type="InterPro" id="IPR013783">
    <property type="entry name" value="Ig-like_fold"/>
</dbReference>
<dbReference type="FunFam" id="2.60.40.10:FF:000107">
    <property type="entry name" value="Myosin, light chain kinase a"/>
    <property type="match status" value="2"/>
</dbReference>
<dbReference type="GO" id="GO:0030424">
    <property type="term" value="C:axon"/>
    <property type="evidence" value="ECO:0007669"/>
    <property type="project" value="TreeGrafter"/>
</dbReference>
<dbReference type="EMBL" id="KQ423941">
    <property type="protein sequence ID" value="KOF71875.1"/>
    <property type="molecule type" value="Genomic_DNA"/>
</dbReference>
<dbReference type="AlphaFoldDB" id="A0A0L8G5K6"/>
<dbReference type="InterPro" id="IPR018159">
    <property type="entry name" value="Spectrin/alpha-actinin"/>
</dbReference>
<dbReference type="SUPFAM" id="SSF48726">
    <property type="entry name" value="Immunoglobulin"/>
    <property type="match status" value="3"/>
</dbReference>
<evidence type="ECO:0000256" key="1">
    <source>
        <dbReference type="ARBA" id="ARBA00023319"/>
    </source>
</evidence>
<dbReference type="PANTHER" id="PTHR10075:SF101">
    <property type="entry name" value="ZWEI IG DOMAIN PROTEIN ZIG-3"/>
    <property type="match status" value="1"/>
</dbReference>
<evidence type="ECO:0000259" key="3">
    <source>
        <dbReference type="PROSITE" id="PS50835"/>
    </source>
</evidence>
<dbReference type="GO" id="GO:0007156">
    <property type="term" value="P:homophilic cell adhesion via plasma membrane adhesion molecules"/>
    <property type="evidence" value="ECO:0007669"/>
    <property type="project" value="TreeGrafter"/>
</dbReference>
<feature type="domain" description="Ig-like" evidence="3">
    <location>
        <begin position="857"/>
        <end position="945"/>
    </location>
</feature>
<name>A0A0L8G5K6_OCTBM</name>
<keyword evidence="2" id="KW-0175">Coiled coil</keyword>
<dbReference type="GO" id="GO:0005886">
    <property type="term" value="C:plasma membrane"/>
    <property type="evidence" value="ECO:0007669"/>
    <property type="project" value="TreeGrafter"/>
</dbReference>
<proteinExistence type="predicted"/>
<accession>A0A0L8G5K6</accession>
<dbReference type="SMART" id="SM00150">
    <property type="entry name" value="SPEC"/>
    <property type="match status" value="4"/>
</dbReference>
<evidence type="ECO:0000256" key="2">
    <source>
        <dbReference type="SAM" id="Coils"/>
    </source>
</evidence>
<reference evidence="4" key="1">
    <citation type="submission" date="2015-07" db="EMBL/GenBank/DDBJ databases">
        <title>MeaNS - Measles Nucleotide Surveillance Program.</title>
        <authorList>
            <person name="Tran T."/>
            <person name="Druce J."/>
        </authorList>
    </citation>
    <scope>NUCLEOTIDE SEQUENCE</scope>
    <source>
        <strain evidence="4">UCB-OBI-ISO-001</strain>
        <tissue evidence="4">Gonad</tissue>
    </source>
</reference>
<dbReference type="InterPro" id="IPR002017">
    <property type="entry name" value="Spectrin_repeat"/>
</dbReference>
<dbReference type="InterPro" id="IPR007110">
    <property type="entry name" value="Ig-like_dom"/>
</dbReference>
<dbReference type="SMART" id="SM00409">
    <property type="entry name" value="IG"/>
    <property type="match status" value="2"/>
</dbReference>
<dbReference type="PANTHER" id="PTHR10075">
    <property type="entry name" value="BASIGIN RELATED"/>
    <property type="match status" value="1"/>
</dbReference>
<dbReference type="Pfam" id="PF00435">
    <property type="entry name" value="Spectrin"/>
    <property type="match status" value="2"/>
</dbReference>
<dbReference type="InterPro" id="IPR003598">
    <property type="entry name" value="Ig_sub2"/>
</dbReference>
<evidence type="ECO:0000313" key="4">
    <source>
        <dbReference type="EMBL" id="KOF71875.1"/>
    </source>
</evidence>
<dbReference type="PROSITE" id="PS50835">
    <property type="entry name" value="IG_LIKE"/>
    <property type="match status" value="2"/>
</dbReference>
<dbReference type="InterPro" id="IPR013098">
    <property type="entry name" value="Ig_I-set"/>
</dbReference>
<gene>
    <name evidence="4" type="ORF">OCBIM_22000375mg</name>
</gene>
<feature type="coiled-coil region" evidence="2">
    <location>
        <begin position="340"/>
        <end position="374"/>
    </location>
</feature>
<feature type="domain" description="Ig-like" evidence="3">
    <location>
        <begin position="759"/>
        <end position="846"/>
    </location>
</feature>
<organism evidence="4">
    <name type="scientific">Octopus bimaculoides</name>
    <name type="common">California two-spotted octopus</name>
    <dbReference type="NCBI Taxonomy" id="37653"/>
    <lineage>
        <taxon>Eukaryota</taxon>
        <taxon>Metazoa</taxon>
        <taxon>Spiralia</taxon>
        <taxon>Lophotrochozoa</taxon>
        <taxon>Mollusca</taxon>
        <taxon>Cephalopoda</taxon>
        <taxon>Coleoidea</taxon>
        <taxon>Octopodiformes</taxon>
        <taxon>Octopoda</taxon>
        <taxon>Incirrata</taxon>
        <taxon>Octopodidae</taxon>
        <taxon>Octopus</taxon>
    </lineage>
</organism>
<dbReference type="GO" id="GO:0098632">
    <property type="term" value="F:cell-cell adhesion mediator activity"/>
    <property type="evidence" value="ECO:0007669"/>
    <property type="project" value="TreeGrafter"/>
</dbReference>
<dbReference type="Pfam" id="PF07679">
    <property type="entry name" value="I-set"/>
    <property type="match status" value="2"/>
</dbReference>
<dbReference type="GO" id="GO:0007411">
    <property type="term" value="P:axon guidance"/>
    <property type="evidence" value="ECO:0007669"/>
    <property type="project" value="TreeGrafter"/>
</dbReference>
<protein>
    <recommendedName>
        <fullName evidence="3">Ig-like domain-containing protein</fullName>
    </recommendedName>
</protein>
<dbReference type="SUPFAM" id="SSF46966">
    <property type="entry name" value="Spectrin repeat"/>
    <property type="match status" value="4"/>
</dbReference>
<dbReference type="InterPro" id="IPR003599">
    <property type="entry name" value="Ig_sub"/>
</dbReference>
<dbReference type="Pfam" id="PF25101">
    <property type="entry name" value="Spectrin_7"/>
    <property type="match status" value="1"/>
</dbReference>
<dbReference type="SMART" id="SM00408">
    <property type="entry name" value="IGc2"/>
    <property type="match status" value="2"/>
</dbReference>
<dbReference type="Gene3D" id="1.20.58.60">
    <property type="match status" value="3"/>
</dbReference>
<dbReference type="CDD" id="cd00176">
    <property type="entry name" value="SPEC"/>
    <property type="match status" value="2"/>
</dbReference>
<dbReference type="InterPro" id="IPR036179">
    <property type="entry name" value="Ig-like_dom_sf"/>
</dbReference>
<sequence>MDLPRNSTALAEEHTKLFNTIVEVSTAALHEGRILLERVSRDDSGANGVRQKYAELQECCARVESNCKAQQAEAWEKNQAYLKFQEQYKNLHAWLTQIGLATLSRHKDLGSSLANAKDFLEIHQQLNEDVRGKATDMQALSDATDALVQSGDQEGKAAKEMYEALYQQWLKIQHIISLRIELSLIFVSFHKIIQNLAASSGIFENILKSETEDLQDITEDAVKNLQEMWSQTIKIHNDLQEKGSGFLQKTSQVTEDSNLDVAQSVTLVQKILTEYRSHITTLTEQWEIWQQRVSSSQQFKVQWHQFIQEVRKTITSITNIEKELFMPHISGQVSENKQTAEQLQKKLEDYEPILKEAEEKIKEHINTAETLSSKGDTKGQKDQIVNELVKVHQRFQARVTEYHFLLKMTIQFFGSLNQLDELINKTEQEFSTTELPSDLNQAERMLEEHKVKKSEVNQLLTHTADEGEKIVVRVRQQGADAATQAEIKRIMEISENYKRRWNQTWEEQDRRLAQNLQICQFNFDLRQIHSEIDELHHHLQARRGNYGNNLPAARMTSQAFKQFEMTVELIEKKINSFISTAELMVQDKHYDSVHIHQEIDVLKKKWSTFHTSVTDYRSLLDISVMYFQMIEETEQWVREGNQMLINIGRQATECRQPSDATTLIIKLQKFVENEKPIIEQKVNKISELSHELYGDQGANKVRHVVVSYQDLLQSFQQADNELSALKVKLEGNEASGVEEHIPMQIDIPVNEQAVVLKPPRITQHLKNAEVLEGTKFIFECHIESDEIPEVKWFKDNLPLTSPDYETRFENGVATLTIEETFSEDTARYTCRVTNQAGTAESSAHLNVKETHQQIIPPDIIKNLKSADILEGSPFTFECQITGMPTPSISWYKDDQNIDNSPDFVITKINGTCCLKIRKVTMQEGARYTCRANNAGGEASSSARLTVKPLEKPIIHEPLMNRTITEGKSISFRIVFSGVPNPEVLWFRGTEQMINSNVFKVY</sequence>
<dbReference type="InterPro" id="IPR058157">
    <property type="entry name" value="Spectrin_met"/>
</dbReference>
<dbReference type="STRING" id="37653.A0A0L8G5K6"/>
<dbReference type="OrthoDB" id="504170at2759"/>
<dbReference type="GO" id="GO:0070593">
    <property type="term" value="P:dendrite self-avoidance"/>
    <property type="evidence" value="ECO:0007669"/>
    <property type="project" value="TreeGrafter"/>
</dbReference>
<keyword evidence="1" id="KW-0393">Immunoglobulin domain</keyword>